<dbReference type="EMBL" id="MT141482">
    <property type="protein sequence ID" value="QJA62813.1"/>
    <property type="molecule type" value="Genomic_DNA"/>
</dbReference>
<feature type="compositionally biased region" description="Basic and acidic residues" evidence="1">
    <location>
        <begin position="1"/>
        <end position="10"/>
    </location>
</feature>
<sequence length="262" mass="29735">MDTQDPKTDTLDPQDWRNTIPEEIRNDPVFEKYEGPGDAYKALVSAQKFLGREHLPVPKDENDKETYGMIYDRLGRPKTPDAYPMPTDLQIPKELSLDEGMLTEFKKTAHELGILPNQFAGVYKWYMNNVIGQYNKSNEATVTAHKEAETLLRKDWGAAYQQNTALAKKVFQSFADEKAFQEFEKGAGNNPVYLRLFAKIGEVLSEDQLTGKPGGLSMTPDEAQVELRNMEGDIKGPLYDASHPQHQEFVDKRSRLTKFITG</sequence>
<organism evidence="3">
    <name type="scientific">viral metagenome</name>
    <dbReference type="NCBI Taxonomy" id="1070528"/>
    <lineage>
        <taxon>unclassified sequences</taxon>
        <taxon>metagenomes</taxon>
        <taxon>organismal metagenomes</taxon>
    </lineage>
</organism>
<feature type="region of interest" description="Disordered" evidence="1">
    <location>
        <begin position="1"/>
        <end position="20"/>
    </location>
</feature>
<accession>A0A6M3K6Q0</accession>
<evidence type="ECO:0000256" key="1">
    <source>
        <dbReference type="SAM" id="MobiDB-lite"/>
    </source>
</evidence>
<gene>
    <name evidence="3" type="ORF">MM415A01356_0019</name>
    <name evidence="2" type="ORF">MM415B00724_0016</name>
</gene>
<evidence type="ECO:0000313" key="3">
    <source>
        <dbReference type="EMBL" id="QJA77175.1"/>
    </source>
</evidence>
<protein>
    <submittedName>
        <fullName evidence="3">Uncharacterized protein</fullName>
    </submittedName>
</protein>
<name>A0A6M3K6Q0_9ZZZZ</name>
<reference evidence="3" key="1">
    <citation type="submission" date="2020-03" db="EMBL/GenBank/DDBJ databases">
        <title>The deep terrestrial virosphere.</title>
        <authorList>
            <person name="Holmfeldt K."/>
            <person name="Nilsson E."/>
            <person name="Simone D."/>
            <person name="Lopez-Fernandez M."/>
            <person name="Wu X."/>
            <person name="de Brujin I."/>
            <person name="Lundin D."/>
            <person name="Andersson A."/>
            <person name="Bertilsson S."/>
            <person name="Dopson M."/>
        </authorList>
    </citation>
    <scope>NUCLEOTIDE SEQUENCE</scope>
    <source>
        <strain evidence="3">MM415A01356</strain>
        <strain evidence="2">MM415B00724</strain>
    </source>
</reference>
<dbReference type="EMBL" id="MT142267">
    <property type="protein sequence ID" value="QJA77175.1"/>
    <property type="molecule type" value="Genomic_DNA"/>
</dbReference>
<proteinExistence type="predicted"/>
<dbReference type="AlphaFoldDB" id="A0A6M3K6Q0"/>
<evidence type="ECO:0000313" key="2">
    <source>
        <dbReference type="EMBL" id="QJA62813.1"/>
    </source>
</evidence>